<dbReference type="InterPro" id="IPR013545">
    <property type="entry name" value="T2SS_protein-GspG_C"/>
</dbReference>
<evidence type="ECO:0000313" key="4">
    <source>
        <dbReference type="EMBL" id="CAE7208619.1"/>
    </source>
</evidence>
<keyword evidence="2" id="KW-0732">Signal</keyword>
<gene>
    <name evidence="4" type="ORF">SPIL2461_LOCUS2149</name>
</gene>
<feature type="signal peptide" evidence="2">
    <location>
        <begin position="1"/>
        <end position="19"/>
    </location>
</feature>
<dbReference type="OrthoDB" id="10267127at2759"/>
<feature type="transmembrane region" description="Helical" evidence="1">
    <location>
        <begin position="316"/>
        <end position="339"/>
    </location>
</feature>
<accession>A0A812JTH8</accession>
<feature type="transmembrane region" description="Helical" evidence="1">
    <location>
        <begin position="228"/>
        <end position="248"/>
    </location>
</feature>
<dbReference type="AlphaFoldDB" id="A0A812JTH8"/>
<evidence type="ECO:0000256" key="1">
    <source>
        <dbReference type="SAM" id="Phobius"/>
    </source>
</evidence>
<evidence type="ECO:0000259" key="3">
    <source>
        <dbReference type="Pfam" id="PF08334"/>
    </source>
</evidence>
<feature type="domain" description="Type II secretion system protein GspG C-terminal" evidence="3">
    <location>
        <begin position="161"/>
        <end position="198"/>
    </location>
</feature>
<organism evidence="4 5">
    <name type="scientific">Symbiodinium pilosum</name>
    <name type="common">Dinoflagellate</name>
    <dbReference type="NCBI Taxonomy" id="2952"/>
    <lineage>
        <taxon>Eukaryota</taxon>
        <taxon>Sar</taxon>
        <taxon>Alveolata</taxon>
        <taxon>Dinophyceae</taxon>
        <taxon>Suessiales</taxon>
        <taxon>Symbiodiniaceae</taxon>
        <taxon>Symbiodinium</taxon>
    </lineage>
</organism>
<dbReference type="InterPro" id="IPR045584">
    <property type="entry name" value="Pilin-like"/>
</dbReference>
<sequence length="374" mass="41498">MRSVILLLVSSLGMGLAGCQQEAAPTEEAASAPQETVPAAAEGPVVKIWVFEDGTIEMDGEPAGLEAVRTRFAELQKQQGVVYYGRDAPAAEPHENAMRVIELVVENNLPVQLSSKPDFSDHVDADGMQIADYRETHGVLPDTLAEIPDVHAMLELPGEPLLDSWGNPFQYRREGETYELFSYGRDGQPGGVGLDADLYVDGRNRELALPTFRQFFLTNDKDEVARDGFLVAGAEAAFLVFCFTLMTLKGTTRTGHPMTAWRYVWFTLVVLVIPLVTGGFVHNHFNDLLCVPLLVPIVVLIARFCRARPHNGPPELYEILLPLLVWSIQYEILFPQFASTSPGVTGDPLDILWYSVGACISGLWWRFYYQRQPA</sequence>
<dbReference type="PROSITE" id="PS51257">
    <property type="entry name" value="PROKAR_LIPOPROTEIN"/>
    <property type="match status" value="1"/>
</dbReference>
<keyword evidence="5" id="KW-1185">Reference proteome</keyword>
<feature type="chain" id="PRO_5032920283" description="Type II secretion system protein GspG C-terminal domain-containing protein" evidence="2">
    <location>
        <begin position="20"/>
        <end position="374"/>
    </location>
</feature>
<proteinExistence type="predicted"/>
<feature type="transmembrane region" description="Helical" evidence="1">
    <location>
        <begin position="286"/>
        <end position="304"/>
    </location>
</feature>
<name>A0A812JTH8_SYMPI</name>
<dbReference type="Proteomes" id="UP000649617">
    <property type="component" value="Unassembled WGS sequence"/>
</dbReference>
<evidence type="ECO:0000256" key="2">
    <source>
        <dbReference type="SAM" id="SignalP"/>
    </source>
</evidence>
<keyword evidence="1" id="KW-1133">Transmembrane helix</keyword>
<comment type="caution">
    <text evidence="4">The sequence shown here is derived from an EMBL/GenBank/DDBJ whole genome shotgun (WGS) entry which is preliminary data.</text>
</comment>
<evidence type="ECO:0000313" key="5">
    <source>
        <dbReference type="Proteomes" id="UP000649617"/>
    </source>
</evidence>
<keyword evidence="1" id="KW-0812">Transmembrane</keyword>
<feature type="transmembrane region" description="Helical" evidence="1">
    <location>
        <begin position="260"/>
        <end position="280"/>
    </location>
</feature>
<dbReference type="SUPFAM" id="SSF54523">
    <property type="entry name" value="Pili subunits"/>
    <property type="match status" value="1"/>
</dbReference>
<dbReference type="EMBL" id="CAJNIZ010002256">
    <property type="protein sequence ID" value="CAE7208619.1"/>
    <property type="molecule type" value="Genomic_DNA"/>
</dbReference>
<feature type="transmembrane region" description="Helical" evidence="1">
    <location>
        <begin position="351"/>
        <end position="369"/>
    </location>
</feature>
<dbReference type="Pfam" id="PF08334">
    <property type="entry name" value="T2SSG"/>
    <property type="match status" value="1"/>
</dbReference>
<dbReference type="Gene3D" id="3.30.700.10">
    <property type="entry name" value="Glycoprotein, Type 4 Pilin"/>
    <property type="match status" value="1"/>
</dbReference>
<reference evidence="4" key="1">
    <citation type="submission" date="2021-02" db="EMBL/GenBank/DDBJ databases">
        <authorList>
            <person name="Dougan E. K."/>
            <person name="Rhodes N."/>
            <person name="Thang M."/>
            <person name="Chan C."/>
        </authorList>
    </citation>
    <scope>NUCLEOTIDE SEQUENCE</scope>
</reference>
<protein>
    <recommendedName>
        <fullName evidence="3">Type II secretion system protein GspG C-terminal domain-containing protein</fullName>
    </recommendedName>
</protein>
<keyword evidence="1" id="KW-0472">Membrane</keyword>